<keyword evidence="5" id="KW-1185">Reference proteome</keyword>
<dbReference type="OrthoDB" id="7130006at2759"/>
<name>A0A2Z7CHZ3_9LAMI</name>
<sequence>MERIKHKMVAVNGLDMHVAELGEGPLVLFLHGFPQLWYTWRHQILFMAERGYRAVAPDLRGYGDTTGAPLEDPSKFSNLHVVGDLVGLLEAIAPDEDRVFVVGHDWGAVIAWNR</sequence>
<dbReference type="Proteomes" id="UP000250235">
    <property type="component" value="Unassembled WGS sequence"/>
</dbReference>
<dbReference type="PANTHER" id="PTHR43329">
    <property type="entry name" value="EPOXIDE HYDROLASE"/>
    <property type="match status" value="1"/>
</dbReference>
<dbReference type="InterPro" id="IPR029058">
    <property type="entry name" value="AB_hydrolase_fold"/>
</dbReference>
<protein>
    <submittedName>
        <fullName evidence="4">Epoxide hydrolase</fullName>
    </submittedName>
</protein>
<dbReference type="InterPro" id="IPR000073">
    <property type="entry name" value="AB_hydrolase_1"/>
</dbReference>
<organism evidence="4 5">
    <name type="scientific">Dorcoceras hygrometricum</name>
    <dbReference type="NCBI Taxonomy" id="472368"/>
    <lineage>
        <taxon>Eukaryota</taxon>
        <taxon>Viridiplantae</taxon>
        <taxon>Streptophyta</taxon>
        <taxon>Embryophyta</taxon>
        <taxon>Tracheophyta</taxon>
        <taxon>Spermatophyta</taxon>
        <taxon>Magnoliopsida</taxon>
        <taxon>eudicotyledons</taxon>
        <taxon>Gunneridae</taxon>
        <taxon>Pentapetalae</taxon>
        <taxon>asterids</taxon>
        <taxon>lamiids</taxon>
        <taxon>Lamiales</taxon>
        <taxon>Gesneriaceae</taxon>
        <taxon>Didymocarpoideae</taxon>
        <taxon>Trichosporeae</taxon>
        <taxon>Loxocarpinae</taxon>
        <taxon>Dorcoceras</taxon>
    </lineage>
</organism>
<evidence type="ECO:0000313" key="5">
    <source>
        <dbReference type="Proteomes" id="UP000250235"/>
    </source>
</evidence>
<evidence type="ECO:0000256" key="2">
    <source>
        <dbReference type="ARBA" id="ARBA00038334"/>
    </source>
</evidence>
<dbReference type="PRINTS" id="PR00412">
    <property type="entry name" value="EPOXHYDRLASE"/>
</dbReference>
<dbReference type="Pfam" id="PF12697">
    <property type="entry name" value="Abhydrolase_6"/>
    <property type="match status" value="1"/>
</dbReference>
<keyword evidence="1 4" id="KW-0378">Hydrolase</keyword>
<evidence type="ECO:0000313" key="4">
    <source>
        <dbReference type="EMBL" id="KZV46662.1"/>
    </source>
</evidence>
<feature type="domain" description="AB hydrolase-1" evidence="3">
    <location>
        <begin position="27"/>
        <end position="113"/>
    </location>
</feature>
<accession>A0A2Z7CHZ3</accession>
<comment type="similarity">
    <text evidence="2">Belongs to the AB hydrolase superfamily. Epoxide hydrolase family.</text>
</comment>
<dbReference type="AlphaFoldDB" id="A0A2Z7CHZ3"/>
<evidence type="ECO:0000256" key="1">
    <source>
        <dbReference type="ARBA" id="ARBA00022801"/>
    </source>
</evidence>
<dbReference type="GO" id="GO:0016787">
    <property type="term" value="F:hydrolase activity"/>
    <property type="evidence" value="ECO:0007669"/>
    <property type="project" value="UniProtKB-KW"/>
</dbReference>
<dbReference type="Gene3D" id="3.40.50.1820">
    <property type="entry name" value="alpha/beta hydrolase"/>
    <property type="match status" value="1"/>
</dbReference>
<dbReference type="InterPro" id="IPR000639">
    <property type="entry name" value="Epox_hydrolase-like"/>
</dbReference>
<evidence type="ECO:0000259" key="3">
    <source>
        <dbReference type="Pfam" id="PF12697"/>
    </source>
</evidence>
<dbReference type="SUPFAM" id="SSF53474">
    <property type="entry name" value="alpha/beta-Hydrolases"/>
    <property type="match status" value="1"/>
</dbReference>
<proteinExistence type="inferred from homology"/>
<gene>
    <name evidence="4" type="ORF">F511_10827</name>
</gene>
<dbReference type="EMBL" id="KQ995425">
    <property type="protein sequence ID" value="KZV46662.1"/>
    <property type="molecule type" value="Genomic_DNA"/>
</dbReference>
<reference evidence="4 5" key="1">
    <citation type="journal article" date="2015" name="Proc. Natl. Acad. Sci. U.S.A.">
        <title>The resurrection genome of Boea hygrometrica: A blueprint for survival of dehydration.</title>
        <authorList>
            <person name="Xiao L."/>
            <person name="Yang G."/>
            <person name="Zhang L."/>
            <person name="Yang X."/>
            <person name="Zhao S."/>
            <person name="Ji Z."/>
            <person name="Zhou Q."/>
            <person name="Hu M."/>
            <person name="Wang Y."/>
            <person name="Chen M."/>
            <person name="Xu Y."/>
            <person name="Jin H."/>
            <person name="Xiao X."/>
            <person name="Hu G."/>
            <person name="Bao F."/>
            <person name="Hu Y."/>
            <person name="Wan P."/>
            <person name="Li L."/>
            <person name="Deng X."/>
            <person name="Kuang T."/>
            <person name="Xiang C."/>
            <person name="Zhu J.K."/>
            <person name="Oliver M.J."/>
            <person name="He Y."/>
        </authorList>
    </citation>
    <scope>NUCLEOTIDE SEQUENCE [LARGE SCALE GENOMIC DNA]</scope>
    <source>
        <strain evidence="5">cv. XS01</strain>
    </source>
</reference>